<dbReference type="GO" id="GO:0016787">
    <property type="term" value="F:hydrolase activity"/>
    <property type="evidence" value="ECO:0007669"/>
    <property type="project" value="UniProtKB-KW"/>
</dbReference>
<dbReference type="PRINTS" id="PR00111">
    <property type="entry name" value="ABHYDROLASE"/>
</dbReference>
<protein>
    <submittedName>
        <fullName evidence="2">Alpha/beta hydrolase</fullName>
    </submittedName>
</protein>
<feature type="domain" description="AB hydrolase-1" evidence="1">
    <location>
        <begin position="22"/>
        <end position="268"/>
    </location>
</feature>
<evidence type="ECO:0000259" key="1">
    <source>
        <dbReference type="Pfam" id="PF00561"/>
    </source>
</evidence>
<reference evidence="2" key="1">
    <citation type="submission" date="2022-03" db="EMBL/GenBank/DDBJ databases">
        <title>Streptomyces 7R015 and 7R016 isolated from Barleria lupulina in Thailand.</title>
        <authorList>
            <person name="Kanchanasin P."/>
            <person name="Phongsopitanun W."/>
            <person name="Tanasupawat S."/>
        </authorList>
    </citation>
    <scope>NUCLEOTIDE SEQUENCE</scope>
    <source>
        <strain evidence="2">7R015</strain>
    </source>
</reference>
<organism evidence="2 3">
    <name type="scientific">Streptomyces cylindrosporus</name>
    <dbReference type="NCBI Taxonomy" id="2927583"/>
    <lineage>
        <taxon>Bacteria</taxon>
        <taxon>Bacillati</taxon>
        <taxon>Actinomycetota</taxon>
        <taxon>Actinomycetes</taxon>
        <taxon>Kitasatosporales</taxon>
        <taxon>Streptomycetaceae</taxon>
        <taxon>Streptomyces</taxon>
    </lineage>
</organism>
<keyword evidence="3" id="KW-1185">Reference proteome</keyword>
<evidence type="ECO:0000313" key="3">
    <source>
        <dbReference type="Proteomes" id="UP001165269"/>
    </source>
</evidence>
<dbReference type="RefSeq" id="WP_242767089.1">
    <property type="nucleotide sequence ID" value="NZ_JALDAY010000006.1"/>
</dbReference>
<dbReference type="PANTHER" id="PTHR43798:SF27">
    <property type="entry name" value="HYDROLASE ALPHA_BETA HYDROLASE FOLD FAMILY"/>
    <property type="match status" value="1"/>
</dbReference>
<name>A0ABS9Y9E8_9ACTN</name>
<gene>
    <name evidence="2" type="ORF">MQP27_22430</name>
</gene>
<dbReference type="SUPFAM" id="SSF53474">
    <property type="entry name" value="alpha/beta-Hydrolases"/>
    <property type="match status" value="1"/>
</dbReference>
<dbReference type="PANTHER" id="PTHR43798">
    <property type="entry name" value="MONOACYLGLYCEROL LIPASE"/>
    <property type="match status" value="1"/>
</dbReference>
<proteinExistence type="predicted"/>
<evidence type="ECO:0000313" key="2">
    <source>
        <dbReference type="EMBL" id="MCI3273852.1"/>
    </source>
</evidence>
<dbReference type="InterPro" id="IPR000073">
    <property type="entry name" value="AB_hydrolase_1"/>
</dbReference>
<dbReference type="InterPro" id="IPR050266">
    <property type="entry name" value="AB_hydrolase_sf"/>
</dbReference>
<dbReference type="Pfam" id="PF00561">
    <property type="entry name" value="Abhydrolase_1"/>
    <property type="match status" value="1"/>
</dbReference>
<dbReference type="EMBL" id="JALDAY010000006">
    <property type="protein sequence ID" value="MCI3273852.1"/>
    <property type="molecule type" value="Genomic_DNA"/>
</dbReference>
<dbReference type="Gene3D" id="3.40.50.1820">
    <property type="entry name" value="alpha/beta hydrolase"/>
    <property type="match status" value="1"/>
</dbReference>
<comment type="caution">
    <text evidence="2">The sequence shown here is derived from an EMBL/GenBank/DDBJ whole genome shotgun (WGS) entry which is preliminary data.</text>
</comment>
<sequence>MPIFSAPDGTELAYHVYGEDGPPVICLPGGPMQASAYLGELGGLAARRRLALLDLRGTGDSALPRDPAGYRCDRLVDDVEALREHLGLESVDLLGHSAGTNPAVLYAARYPERVSRLALITPSATAVGITVPPEVRRATARLRRDEPWFPTAFAALQAITTGQATADSWDAIAPFLYGRWDEVARAHHAAGAAQRNQEAAAAFAAPGAFDPASTRAALARFAAPVLALAGEVDLNSPAPAVEEFAGLFPKGECVVQPGAGHFPWLDDPGRFVATVAGFLA</sequence>
<dbReference type="InterPro" id="IPR029058">
    <property type="entry name" value="AB_hydrolase_fold"/>
</dbReference>
<dbReference type="Proteomes" id="UP001165269">
    <property type="component" value="Unassembled WGS sequence"/>
</dbReference>
<keyword evidence="2" id="KW-0378">Hydrolase</keyword>
<accession>A0ABS9Y9E8</accession>